<comment type="function">
    <text evidence="11">Catalyzes the specific phosphorylation of the 3-hydroxyl group of shikimic acid using ATP as a cosubstrate.</text>
</comment>
<dbReference type="GO" id="GO:0009073">
    <property type="term" value="P:aromatic amino acid family biosynthetic process"/>
    <property type="evidence" value="ECO:0007669"/>
    <property type="project" value="UniProtKB-KW"/>
</dbReference>
<reference evidence="12 13" key="1">
    <citation type="journal article" date="2015" name="Genome Biol. Evol.">
        <title>Comparative Genomics of Listeria Sensu Lato: Genus-Wide Differences in Evolutionary Dynamics and the Progressive Gain of Complex, Potentially Pathogenicity-Related Traits through Lateral Gene Transfer.</title>
        <authorList>
            <person name="Chiara M."/>
            <person name="Caruso M."/>
            <person name="D'Erchia A.M."/>
            <person name="Manzari C."/>
            <person name="Fraccalvieri R."/>
            <person name="Goffredo E."/>
            <person name="Latorre L."/>
            <person name="Miccolupo A."/>
            <person name="Padalino I."/>
            <person name="Santagada G."/>
            <person name="Chiocco D."/>
            <person name="Pesole G."/>
            <person name="Horner D.S."/>
            <person name="Parisi A."/>
        </authorList>
    </citation>
    <scope>NUCLEOTIDE SEQUENCE [LARGE SCALE GENOMIC DNA]</scope>
    <source>
        <strain evidence="12 13">1991</strain>
    </source>
</reference>
<feature type="binding site" evidence="11">
    <location>
        <position position="58"/>
    </location>
    <ligand>
        <name>substrate</name>
    </ligand>
</feature>
<keyword evidence="4 11" id="KW-0028">Amino-acid biosynthesis</keyword>
<dbReference type="GO" id="GO:0005524">
    <property type="term" value="F:ATP binding"/>
    <property type="evidence" value="ECO:0007669"/>
    <property type="project" value="UniProtKB-UniRule"/>
</dbReference>
<dbReference type="PANTHER" id="PTHR21087:SF16">
    <property type="entry name" value="SHIKIMATE KINASE 1, CHLOROPLASTIC"/>
    <property type="match status" value="1"/>
</dbReference>
<evidence type="ECO:0000256" key="6">
    <source>
        <dbReference type="ARBA" id="ARBA00022741"/>
    </source>
</evidence>
<evidence type="ECO:0000256" key="8">
    <source>
        <dbReference type="ARBA" id="ARBA00022840"/>
    </source>
</evidence>
<dbReference type="UniPathway" id="UPA00053">
    <property type="reaction ID" value="UER00088"/>
</dbReference>
<evidence type="ECO:0000256" key="5">
    <source>
        <dbReference type="ARBA" id="ARBA00022679"/>
    </source>
</evidence>
<dbReference type="InterPro" id="IPR031322">
    <property type="entry name" value="Shikimate/glucono_kinase"/>
</dbReference>
<dbReference type="GO" id="GO:0004765">
    <property type="term" value="F:shikimate kinase activity"/>
    <property type="evidence" value="ECO:0007669"/>
    <property type="project" value="UniProtKB-UniRule"/>
</dbReference>
<gene>
    <name evidence="11" type="primary">aroK</name>
    <name evidence="12" type="ORF">X560_2463</name>
</gene>
<proteinExistence type="inferred from homology"/>
<dbReference type="GO" id="GO:0000287">
    <property type="term" value="F:magnesium ion binding"/>
    <property type="evidence" value="ECO:0007669"/>
    <property type="project" value="UniProtKB-UniRule"/>
</dbReference>
<feature type="binding site" evidence="11">
    <location>
        <position position="16"/>
    </location>
    <ligand>
        <name>Mg(2+)</name>
        <dbReference type="ChEBI" id="CHEBI:18420"/>
    </ligand>
</feature>
<feature type="binding site" evidence="11">
    <location>
        <position position="153"/>
    </location>
    <ligand>
        <name>ATP</name>
        <dbReference type="ChEBI" id="CHEBI:30616"/>
    </ligand>
</feature>
<dbReference type="Pfam" id="PF01202">
    <property type="entry name" value="SKI"/>
    <property type="match status" value="1"/>
</dbReference>
<keyword evidence="5 11" id="KW-0808">Transferase</keyword>
<comment type="pathway">
    <text evidence="1 11">Metabolic intermediate biosynthesis; chorismate biosynthesis; chorismate from D-erythrose 4-phosphate and phosphoenolpyruvate: step 5/7.</text>
</comment>
<feature type="binding site" evidence="11">
    <location>
        <position position="118"/>
    </location>
    <ligand>
        <name>ATP</name>
        <dbReference type="ChEBI" id="CHEBI:30616"/>
    </ligand>
</feature>
<dbReference type="EMBL" id="AZHO01000035">
    <property type="protein sequence ID" value="KMT58022.1"/>
    <property type="molecule type" value="Genomic_DNA"/>
</dbReference>
<evidence type="ECO:0000256" key="4">
    <source>
        <dbReference type="ARBA" id="ARBA00022605"/>
    </source>
</evidence>
<comment type="caution">
    <text evidence="12">The sequence shown here is derived from an EMBL/GenBank/DDBJ whole genome shotgun (WGS) entry which is preliminary data.</text>
</comment>
<keyword evidence="9 11" id="KW-0057">Aromatic amino acid biosynthesis</keyword>
<dbReference type="PROSITE" id="PS01128">
    <property type="entry name" value="SHIKIMATE_KINASE"/>
    <property type="match status" value="1"/>
</dbReference>
<dbReference type="PATRIC" id="fig|1430899.3.peg.2515"/>
<keyword evidence="7 11" id="KW-0418">Kinase</keyword>
<keyword evidence="11" id="KW-0479">Metal-binding</keyword>
<evidence type="ECO:0000256" key="9">
    <source>
        <dbReference type="ARBA" id="ARBA00023141"/>
    </source>
</evidence>
<keyword evidence="8 11" id="KW-0067">ATP-binding</keyword>
<keyword evidence="11" id="KW-0460">Magnesium</keyword>
<dbReference type="SUPFAM" id="SSF52540">
    <property type="entry name" value="P-loop containing nucleoside triphosphate hydrolases"/>
    <property type="match status" value="1"/>
</dbReference>
<dbReference type="PRINTS" id="PR01100">
    <property type="entry name" value="SHIKIMTKNASE"/>
</dbReference>
<dbReference type="InterPro" id="IPR027417">
    <property type="entry name" value="P-loop_NTPase"/>
</dbReference>
<dbReference type="GO" id="GO:0008652">
    <property type="term" value="P:amino acid biosynthetic process"/>
    <property type="evidence" value="ECO:0007669"/>
    <property type="project" value="UniProtKB-KW"/>
</dbReference>
<feature type="binding site" evidence="11">
    <location>
        <position position="79"/>
    </location>
    <ligand>
        <name>substrate</name>
    </ligand>
</feature>
<dbReference type="GO" id="GO:0009423">
    <property type="term" value="P:chorismate biosynthetic process"/>
    <property type="evidence" value="ECO:0007669"/>
    <property type="project" value="UniProtKB-UniRule"/>
</dbReference>
<dbReference type="CDD" id="cd00464">
    <property type="entry name" value="SK"/>
    <property type="match status" value="1"/>
</dbReference>
<evidence type="ECO:0000256" key="10">
    <source>
        <dbReference type="ARBA" id="ARBA00048567"/>
    </source>
</evidence>
<dbReference type="HAMAP" id="MF_00109">
    <property type="entry name" value="Shikimate_kinase"/>
    <property type="match status" value="1"/>
</dbReference>
<dbReference type="InterPro" id="IPR000623">
    <property type="entry name" value="Shikimate_kinase/TSH1"/>
</dbReference>
<dbReference type="Gene3D" id="3.40.50.300">
    <property type="entry name" value="P-loop containing nucleotide triphosphate hydrolases"/>
    <property type="match status" value="1"/>
</dbReference>
<evidence type="ECO:0000256" key="3">
    <source>
        <dbReference type="ARBA" id="ARBA00012154"/>
    </source>
</evidence>
<dbReference type="PANTHER" id="PTHR21087">
    <property type="entry name" value="SHIKIMATE KINASE"/>
    <property type="match status" value="1"/>
</dbReference>
<keyword evidence="13" id="KW-1185">Reference proteome</keyword>
<evidence type="ECO:0000313" key="13">
    <source>
        <dbReference type="Proteomes" id="UP000052258"/>
    </source>
</evidence>
<feature type="binding site" evidence="11">
    <location>
        <position position="136"/>
    </location>
    <ligand>
        <name>substrate</name>
    </ligand>
</feature>
<evidence type="ECO:0000313" key="12">
    <source>
        <dbReference type="EMBL" id="KMT58022.1"/>
    </source>
</evidence>
<comment type="similarity">
    <text evidence="2 11">Belongs to the shikimate kinase family.</text>
</comment>
<comment type="cofactor">
    <cofactor evidence="11">
        <name>Mg(2+)</name>
        <dbReference type="ChEBI" id="CHEBI:18420"/>
    </cofactor>
    <text evidence="11">Binds 1 Mg(2+) ion per subunit.</text>
</comment>
<sequence>MVKQLILTGFMGAGKTTIGELLAQKMALPFIDIDKMIEKEQGKSIRAIFDTEGEEAFRKMEQAKLTDLRETSAVISTGGGIVLNEMNQTLLIQHPAPVFYLKTSPKIFLNRLRNDKTRPLLQAKTSEEVIAIFESRTPLYEKTANYVIITDHRDPYEIADEILAQIK</sequence>
<dbReference type="AlphaFoldDB" id="A0A0J8G644"/>
<dbReference type="Proteomes" id="UP000052258">
    <property type="component" value="Unassembled WGS sequence"/>
</dbReference>
<keyword evidence="11" id="KW-0963">Cytoplasm</keyword>
<dbReference type="RefSeq" id="WP_007473660.1">
    <property type="nucleotide sequence ID" value="NZ_KQ130621.1"/>
</dbReference>
<comment type="subcellular location">
    <subcellularLocation>
        <location evidence="11">Cytoplasm</location>
    </subcellularLocation>
</comment>
<feature type="binding site" evidence="11">
    <location>
        <begin position="12"/>
        <end position="17"/>
    </location>
    <ligand>
        <name>ATP</name>
        <dbReference type="ChEBI" id="CHEBI:30616"/>
    </ligand>
</feature>
<dbReference type="EC" id="2.7.1.71" evidence="3 11"/>
<dbReference type="OrthoDB" id="9800332at2"/>
<dbReference type="GO" id="GO:0005829">
    <property type="term" value="C:cytosol"/>
    <property type="evidence" value="ECO:0007669"/>
    <property type="project" value="TreeGrafter"/>
</dbReference>
<comment type="catalytic activity">
    <reaction evidence="10 11">
        <text>shikimate + ATP = 3-phosphoshikimate + ADP + H(+)</text>
        <dbReference type="Rhea" id="RHEA:13121"/>
        <dbReference type="ChEBI" id="CHEBI:15378"/>
        <dbReference type="ChEBI" id="CHEBI:30616"/>
        <dbReference type="ChEBI" id="CHEBI:36208"/>
        <dbReference type="ChEBI" id="CHEBI:145989"/>
        <dbReference type="ChEBI" id="CHEBI:456216"/>
        <dbReference type="EC" id="2.7.1.71"/>
    </reaction>
</comment>
<organism evidence="12 13">
    <name type="scientific">Listeria fleischmannii 1991</name>
    <dbReference type="NCBI Taxonomy" id="1430899"/>
    <lineage>
        <taxon>Bacteria</taxon>
        <taxon>Bacillati</taxon>
        <taxon>Bacillota</taxon>
        <taxon>Bacilli</taxon>
        <taxon>Bacillales</taxon>
        <taxon>Listeriaceae</taxon>
        <taxon>Listeria</taxon>
    </lineage>
</organism>
<evidence type="ECO:0000256" key="1">
    <source>
        <dbReference type="ARBA" id="ARBA00004842"/>
    </source>
</evidence>
<keyword evidence="6 11" id="KW-0547">Nucleotide-binding</keyword>
<evidence type="ECO:0000256" key="2">
    <source>
        <dbReference type="ARBA" id="ARBA00006997"/>
    </source>
</evidence>
<protein>
    <recommendedName>
        <fullName evidence="3 11">Shikimate kinase</fullName>
        <shortName evidence="11">SK</shortName>
        <ecNumber evidence="3 11">2.7.1.71</ecNumber>
    </recommendedName>
</protein>
<name>A0A0J8G644_9LIST</name>
<dbReference type="InterPro" id="IPR023000">
    <property type="entry name" value="Shikimate_kinase_CS"/>
</dbReference>
<evidence type="ECO:0000256" key="11">
    <source>
        <dbReference type="HAMAP-Rule" id="MF_00109"/>
    </source>
</evidence>
<accession>A0A0J8G644</accession>
<evidence type="ECO:0000256" key="7">
    <source>
        <dbReference type="ARBA" id="ARBA00022777"/>
    </source>
</evidence>
<comment type="subunit">
    <text evidence="11">Monomer.</text>
</comment>
<feature type="binding site" evidence="11">
    <location>
        <position position="34"/>
    </location>
    <ligand>
        <name>substrate</name>
    </ligand>
</feature>